<protein>
    <submittedName>
        <fullName evidence="2">Putative secreted peptide</fullName>
    </submittedName>
</protein>
<accession>A0A2M3ZPB7</accession>
<dbReference type="EMBL" id="GGFM01009676">
    <property type="protein sequence ID" value="MBW30427.1"/>
    <property type="molecule type" value="Transcribed_RNA"/>
</dbReference>
<dbReference type="AlphaFoldDB" id="A0A2M3ZPB7"/>
<keyword evidence="1" id="KW-0732">Signal</keyword>
<feature type="signal peptide" evidence="1">
    <location>
        <begin position="1"/>
        <end position="25"/>
    </location>
</feature>
<reference evidence="2" key="1">
    <citation type="submission" date="2018-01" db="EMBL/GenBank/DDBJ databases">
        <title>An insight into the sialome of Amazonian anophelines.</title>
        <authorList>
            <person name="Ribeiro J.M."/>
            <person name="Scarpassa V."/>
            <person name="Calvo E."/>
        </authorList>
    </citation>
    <scope>NUCLEOTIDE SEQUENCE</scope>
    <source>
        <tissue evidence="2">Salivary glands</tissue>
    </source>
</reference>
<sequence>MLANACNHLLLLLVVPLQPPMIAVTRDIKMIKIKEEKEESLEGRGNRQTDRENESVSGMYCYISNRNRRKRYSGAGYVNRSEVGPSVLPPKSTVLGPSNSHQILLLSERICFEDKTIPPKIC</sequence>
<proteinExistence type="predicted"/>
<name>A0A2M3ZPB7_9DIPT</name>
<evidence type="ECO:0000313" key="2">
    <source>
        <dbReference type="EMBL" id="MBW30427.1"/>
    </source>
</evidence>
<evidence type="ECO:0000256" key="1">
    <source>
        <dbReference type="SAM" id="SignalP"/>
    </source>
</evidence>
<feature type="chain" id="PRO_5014662964" evidence="1">
    <location>
        <begin position="26"/>
        <end position="122"/>
    </location>
</feature>
<organism evidence="2">
    <name type="scientific">Anopheles braziliensis</name>
    <dbReference type="NCBI Taxonomy" id="58242"/>
    <lineage>
        <taxon>Eukaryota</taxon>
        <taxon>Metazoa</taxon>
        <taxon>Ecdysozoa</taxon>
        <taxon>Arthropoda</taxon>
        <taxon>Hexapoda</taxon>
        <taxon>Insecta</taxon>
        <taxon>Pterygota</taxon>
        <taxon>Neoptera</taxon>
        <taxon>Endopterygota</taxon>
        <taxon>Diptera</taxon>
        <taxon>Nematocera</taxon>
        <taxon>Culicoidea</taxon>
        <taxon>Culicidae</taxon>
        <taxon>Anophelinae</taxon>
        <taxon>Anopheles</taxon>
    </lineage>
</organism>